<dbReference type="Gene3D" id="1.20.1280.170">
    <property type="entry name" value="Exocyst complex component Exo70"/>
    <property type="match status" value="1"/>
</dbReference>
<protein>
    <recommendedName>
        <fullName evidence="3">Exocyst subunit Exo70 family protein</fullName>
    </recommendedName>
</protein>
<dbReference type="AlphaFoldDB" id="A0A4Y7JBH1"/>
<evidence type="ECO:0000256" key="2">
    <source>
        <dbReference type="ARBA" id="ARBA00022448"/>
    </source>
</evidence>
<dbReference type="PANTHER" id="PTHR12542">
    <property type="entry name" value="EXOCYST COMPLEX PROTEIN EXO70"/>
    <property type="match status" value="1"/>
</dbReference>
<evidence type="ECO:0000313" key="8">
    <source>
        <dbReference type="Proteomes" id="UP000316621"/>
    </source>
</evidence>
<keyword evidence="3" id="KW-0268">Exocytosis</keyword>
<feature type="coiled-coil region" evidence="4">
    <location>
        <begin position="42"/>
        <end position="76"/>
    </location>
</feature>
<feature type="region of interest" description="Disordered" evidence="5">
    <location>
        <begin position="174"/>
        <end position="195"/>
    </location>
</feature>
<dbReference type="OrthoDB" id="1922221at2759"/>
<dbReference type="SUPFAM" id="SSF74788">
    <property type="entry name" value="Cullin repeat-like"/>
    <property type="match status" value="1"/>
</dbReference>
<dbReference type="Pfam" id="PF03081">
    <property type="entry name" value="Exo70_C"/>
    <property type="match status" value="1"/>
</dbReference>
<dbReference type="InterPro" id="IPR004140">
    <property type="entry name" value="Exo70"/>
</dbReference>
<gene>
    <name evidence="7" type="ORF">C5167_005800</name>
</gene>
<name>A0A4Y7JBH1_PAPSO</name>
<dbReference type="GO" id="GO:0015031">
    <property type="term" value="P:protein transport"/>
    <property type="evidence" value="ECO:0007669"/>
    <property type="project" value="UniProtKB-KW"/>
</dbReference>
<evidence type="ECO:0000259" key="6">
    <source>
        <dbReference type="Pfam" id="PF03081"/>
    </source>
</evidence>
<dbReference type="EMBL" id="CM010718">
    <property type="protein sequence ID" value="RZC58494.1"/>
    <property type="molecule type" value="Genomic_DNA"/>
</dbReference>
<reference evidence="7 8" key="1">
    <citation type="journal article" date="2018" name="Science">
        <title>The opium poppy genome and morphinan production.</title>
        <authorList>
            <person name="Guo L."/>
            <person name="Winzer T."/>
            <person name="Yang X."/>
            <person name="Li Y."/>
            <person name="Ning Z."/>
            <person name="He Z."/>
            <person name="Teodor R."/>
            <person name="Lu Y."/>
            <person name="Bowser T.A."/>
            <person name="Graham I.A."/>
            <person name="Ye K."/>
        </authorList>
    </citation>
    <scope>NUCLEOTIDE SEQUENCE [LARGE SCALE GENOMIC DNA]</scope>
    <source>
        <strain evidence="8">cv. HN1</strain>
        <tissue evidence="7">Leaves</tissue>
    </source>
</reference>
<dbReference type="STRING" id="3469.A0A4Y7JBH1"/>
<evidence type="ECO:0000256" key="5">
    <source>
        <dbReference type="SAM" id="MobiDB-lite"/>
    </source>
</evidence>
<proteinExistence type="inferred from homology"/>
<feature type="compositionally biased region" description="Basic and acidic residues" evidence="5">
    <location>
        <begin position="186"/>
        <end position="195"/>
    </location>
</feature>
<keyword evidence="2 3" id="KW-0813">Transport</keyword>
<evidence type="ECO:0000256" key="4">
    <source>
        <dbReference type="SAM" id="Coils"/>
    </source>
</evidence>
<evidence type="ECO:0000313" key="7">
    <source>
        <dbReference type="EMBL" id="RZC58494.1"/>
    </source>
</evidence>
<evidence type="ECO:0000256" key="3">
    <source>
        <dbReference type="RuleBase" id="RU365026"/>
    </source>
</evidence>
<dbReference type="GO" id="GO:0000145">
    <property type="term" value="C:exocyst"/>
    <property type="evidence" value="ECO:0007669"/>
    <property type="project" value="InterPro"/>
</dbReference>
<keyword evidence="3" id="KW-0653">Protein transport</keyword>
<sequence>MAECKPMMPNLEGEENVIAATQHIVRVLGTSKNLTEEMRKILEDLDNQLSTMVLTAENKEREVSDFEKEFSAIQGKIRKWESDESMIWDSGVDAAAEYLQAIHEAQNLSERLGGLSVKEDGEDNKLLQQVHSVLQTAMARLEEELTHILAQNKQSFEPEHMSFRSHEEEINYEDSFASVEDDPSEDSLRRDSSSKNPEDYIIDLVDPVVISHLNRIVNTMFNSGFDQECCQAYINTRRDALDECLYLLEVEKLSIEEVLRTEWSNLIVRIKKWNRAMKIFLRVYLASEKQLCDQIFGEFESAKQTCFVEISKSPMFQLLTFGEAIAIGPRQPEKLFLILDMYEILSDLLPDVDALFVEEAGSTVRFECREVLKRLGDSVRGTVSEFENAVGSNVSTNPFAGGGIHHLTKYVMNYIKALTGYSGTLNLLFLEVTDEDDTISLMPNTLPAVDEKEYEGETANFSASPMAYHLRSVTSVLESNLDVKSKLYRDVALQQFFLMNNIYYMVQKVKGPELRPLFGNDWIKQHNGKFQQYAMNYERATWNSVLSLLKEEGMCTPGSHSVSKKVLKERFKSFNLAFEEAYRSQTAWLIPDIQLREDLRISVSLKVIQAYRTFMGRHEGTLDSRSTEKYIKYNAEDLESFILDLFEGSPRSLPNSRRR</sequence>
<comment type="function">
    <text evidence="3">Component of the exocyst complex.</text>
</comment>
<dbReference type="Pfam" id="PF20669">
    <property type="entry name" value="Exo70_N"/>
    <property type="match status" value="1"/>
</dbReference>
<dbReference type="OMA" id="ATIEDNM"/>
<accession>A0A4Y7JBH1</accession>
<keyword evidence="4" id="KW-0175">Coiled coil</keyword>
<evidence type="ECO:0000256" key="1">
    <source>
        <dbReference type="ARBA" id="ARBA00006756"/>
    </source>
</evidence>
<dbReference type="Proteomes" id="UP000316621">
    <property type="component" value="Chromosome 4"/>
</dbReference>
<dbReference type="GO" id="GO:0005546">
    <property type="term" value="F:phosphatidylinositol-4,5-bisphosphate binding"/>
    <property type="evidence" value="ECO:0007669"/>
    <property type="project" value="InterPro"/>
</dbReference>
<comment type="similarity">
    <text evidence="1 3">Belongs to the EXO70 family.</text>
</comment>
<dbReference type="InterPro" id="IPR046364">
    <property type="entry name" value="Exo70_C"/>
</dbReference>
<feature type="domain" description="Exocyst complex subunit Exo70 C-terminal" evidence="6">
    <location>
        <begin position="271"/>
        <end position="644"/>
    </location>
</feature>
<keyword evidence="8" id="KW-1185">Reference proteome</keyword>
<dbReference type="GO" id="GO:0006887">
    <property type="term" value="P:exocytosis"/>
    <property type="evidence" value="ECO:0007669"/>
    <property type="project" value="UniProtKB-KW"/>
</dbReference>
<dbReference type="InterPro" id="IPR016159">
    <property type="entry name" value="Cullin_repeat-like_dom_sf"/>
</dbReference>
<dbReference type="PANTHER" id="PTHR12542:SF49">
    <property type="entry name" value="EXOCYST SUBUNIT EXO70 FAMILY PROTEIN"/>
    <property type="match status" value="1"/>
</dbReference>
<organism evidence="7 8">
    <name type="scientific">Papaver somniferum</name>
    <name type="common">Opium poppy</name>
    <dbReference type="NCBI Taxonomy" id="3469"/>
    <lineage>
        <taxon>Eukaryota</taxon>
        <taxon>Viridiplantae</taxon>
        <taxon>Streptophyta</taxon>
        <taxon>Embryophyta</taxon>
        <taxon>Tracheophyta</taxon>
        <taxon>Spermatophyta</taxon>
        <taxon>Magnoliopsida</taxon>
        <taxon>Ranunculales</taxon>
        <taxon>Papaveraceae</taxon>
        <taxon>Papaveroideae</taxon>
        <taxon>Papaver</taxon>
    </lineage>
</organism>
<dbReference type="Gramene" id="RZC58494">
    <property type="protein sequence ID" value="RZC58494"/>
    <property type="gene ID" value="C5167_005800"/>
</dbReference>